<dbReference type="SMART" id="SM00448">
    <property type="entry name" value="REC"/>
    <property type="match status" value="1"/>
</dbReference>
<proteinExistence type="predicted"/>
<dbReference type="SUPFAM" id="SSF52172">
    <property type="entry name" value="CheY-like"/>
    <property type="match status" value="1"/>
</dbReference>
<dbReference type="InterPro" id="IPR001789">
    <property type="entry name" value="Sig_transdc_resp-reg_receiver"/>
</dbReference>
<dbReference type="Gene3D" id="3.40.50.2300">
    <property type="match status" value="1"/>
</dbReference>
<keyword evidence="1" id="KW-0597">Phosphoprotein</keyword>
<dbReference type="PANTHER" id="PTHR37299:SF1">
    <property type="entry name" value="STAGE 0 SPORULATION PROTEIN A HOMOLOG"/>
    <property type="match status" value="1"/>
</dbReference>
<dbReference type="InterPro" id="IPR007492">
    <property type="entry name" value="LytTR_DNA-bd_dom"/>
</dbReference>
<accession>A0A0S2HV73</accession>
<feature type="domain" description="HTH LytTR-type" evidence="3">
    <location>
        <begin position="121"/>
        <end position="224"/>
    </location>
</feature>
<evidence type="ECO:0000259" key="3">
    <source>
        <dbReference type="PROSITE" id="PS50930"/>
    </source>
</evidence>
<dbReference type="InterPro" id="IPR046947">
    <property type="entry name" value="LytR-like"/>
</dbReference>
<dbReference type="AlphaFoldDB" id="A0A0S2HV73"/>
<feature type="modified residue" description="4-aspartylphosphate" evidence="1">
    <location>
        <position position="56"/>
    </location>
</feature>
<dbReference type="InterPro" id="IPR011006">
    <property type="entry name" value="CheY-like_superfamily"/>
</dbReference>
<dbReference type="Pfam" id="PF04397">
    <property type="entry name" value="LytTR"/>
    <property type="match status" value="1"/>
</dbReference>
<sequence length="252" mass="28851">MHTKIVIIEDDSAALENAKSIIQEFFPGLELAGTADNPEAALELIKKVAPSIAIFDINLKKGNAFEIIEQLPEINFQIVWTTAYEQYAIQAFRISAVDFLLKPYKTSDLVKSIQKPEEKKISLHTNEALHIVNLNEIVYCKSEDNYTIFTIENSPPIMVSKPLKNYASLLKFDHFCRVHQSYLVNLSKIKQFKKGKNSYLVMQNKEKIPVSKGMRNQVVEYFNQLKHCILDQPHHINVERCQILIHSSAAHL</sequence>
<feature type="domain" description="Response regulatory" evidence="2">
    <location>
        <begin position="4"/>
        <end position="117"/>
    </location>
</feature>
<organism evidence="4 5">
    <name type="scientific">Salinivirga cyanobacteriivorans</name>
    <dbReference type="NCBI Taxonomy" id="1307839"/>
    <lineage>
        <taxon>Bacteria</taxon>
        <taxon>Pseudomonadati</taxon>
        <taxon>Bacteroidota</taxon>
        <taxon>Bacteroidia</taxon>
        <taxon>Bacteroidales</taxon>
        <taxon>Salinivirgaceae</taxon>
        <taxon>Salinivirga</taxon>
    </lineage>
</organism>
<dbReference type="RefSeq" id="WP_057951549.1">
    <property type="nucleotide sequence ID" value="NZ_CP013118.1"/>
</dbReference>
<dbReference type="Gene3D" id="2.40.50.1020">
    <property type="entry name" value="LytTr DNA-binding domain"/>
    <property type="match status" value="1"/>
</dbReference>
<dbReference type="Pfam" id="PF00072">
    <property type="entry name" value="Response_reg"/>
    <property type="match status" value="1"/>
</dbReference>
<dbReference type="Proteomes" id="UP000064893">
    <property type="component" value="Chromosome"/>
</dbReference>
<evidence type="ECO:0000313" key="5">
    <source>
        <dbReference type="Proteomes" id="UP000064893"/>
    </source>
</evidence>
<dbReference type="PANTHER" id="PTHR37299">
    <property type="entry name" value="TRANSCRIPTIONAL REGULATOR-RELATED"/>
    <property type="match status" value="1"/>
</dbReference>
<dbReference type="GO" id="GO:0003677">
    <property type="term" value="F:DNA binding"/>
    <property type="evidence" value="ECO:0007669"/>
    <property type="project" value="InterPro"/>
</dbReference>
<dbReference type="SMART" id="SM00850">
    <property type="entry name" value="LytTR"/>
    <property type="match status" value="1"/>
</dbReference>
<protein>
    <submittedName>
        <fullName evidence="4">Transcriptional regulatory protein YpdB</fullName>
    </submittedName>
</protein>
<dbReference type="STRING" id="1307839.L21SP5_00273"/>
<gene>
    <name evidence="4" type="primary">ypdB_1</name>
    <name evidence="4" type="ORF">L21SP5_00273</name>
</gene>
<keyword evidence="5" id="KW-1185">Reference proteome</keyword>
<evidence type="ECO:0000313" key="4">
    <source>
        <dbReference type="EMBL" id="ALO13953.1"/>
    </source>
</evidence>
<dbReference type="KEGG" id="blq:L21SP5_00273"/>
<dbReference type="OrthoDB" id="1490554at2"/>
<dbReference type="GO" id="GO:0000156">
    <property type="term" value="F:phosphorelay response regulator activity"/>
    <property type="evidence" value="ECO:0007669"/>
    <property type="project" value="InterPro"/>
</dbReference>
<dbReference type="PROSITE" id="PS50930">
    <property type="entry name" value="HTH_LYTTR"/>
    <property type="match status" value="1"/>
</dbReference>
<name>A0A0S2HV73_9BACT</name>
<dbReference type="PROSITE" id="PS50110">
    <property type="entry name" value="RESPONSE_REGULATORY"/>
    <property type="match status" value="1"/>
</dbReference>
<evidence type="ECO:0000259" key="2">
    <source>
        <dbReference type="PROSITE" id="PS50110"/>
    </source>
</evidence>
<dbReference type="EMBL" id="CP013118">
    <property type="protein sequence ID" value="ALO13953.1"/>
    <property type="molecule type" value="Genomic_DNA"/>
</dbReference>
<evidence type="ECO:0000256" key="1">
    <source>
        <dbReference type="PROSITE-ProRule" id="PRU00169"/>
    </source>
</evidence>
<reference evidence="4 5" key="1">
    <citation type="submission" date="2015-11" db="EMBL/GenBank/DDBJ databases">
        <title>Description and complete genome sequence of a novel strain predominating in hypersaline microbial mats and representing a new family of the Bacteriodetes phylum.</title>
        <authorList>
            <person name="Spring S."/>
            <person name="Bunk B."/>
            <person name="Sproer C."/>
            <person name="Klenk H.-P."/>
        </authorList>
    </citation>
    <scope>NUCLEOTIDE SEQUENCE [LARGE SCALE GENOMIC DNA]</scope>
    <source>
        <strain evidence="4 5">L21-Spi-D4</strain>
    </source>
</reference>